<dbReference type="Proteomes" id="UP000189701">
    <property type="component" value="Unplaced"/>
</dbReference>
<keyword evidence="2" id="KW-1185">Reference proteome</keyword>
<dbReference type="InterPro" id="IPR012337">
    <property type="entry name" value="RNaseH-like_sf"/>
</dbReference>
<evidence type="ECO:0000313" key="3">
    <source>
        <dbReference type="RefSeq" id="XP_009774379.1"/>
    </source>
</evidence>
<dbReference type="STRING" id="4096.A0A1U7WI95"/>
<reference evidence="2" key="1">
    <citation type="journal article" date="2013" name="Genome Biol.">
        <title>Reference genomes and transcriptomes of Nicotiana sylvestris and Nicotiana tomentosiformis.</title>
        <authorList>
            <person name="Sierro N."/>
            <person name="Battey J.N."/>
            <person name="Ouadi S."/>
            <person name="Bovet L."/>
            <person name="Goepfert S."/>
            <person name="Bakaher N."/>
            <person name="Peitsch M.C."/>
            <person name="Ivanov N.V."/>
        </authorList>
    </citation>
    <scope>NUCLEOTIDE SEQUENCE [LARGE SCALE GENOMIC DNA]</scope>
</reference>
<organism evidence="2 3">
    <name type="scientific">Nicotiana sylvestris</name>
    <name type="common">Wood tobacco</name>
    <name type="synonym">South American tobacco</name>
    <dbReference type="NCBI Taxonomy" id="4096"/>
    <lineage>
        <taxon>Eukaryota</taxon>
        <taxon>Viridiplantae</taxon>
        <taxon>Streptophyta</taxon>
        <taxon>Embryophyta</taxon>
        <taxon>Tracheophyta</taxon>
        <taxon>Spermatophyta</taxon>
        <taxon>Magnoliopsida</taxon>
        <taxon>eudicotyledons</taxon>
        <taxon>Gunneridae</taxon>
        <taxon>Pentapetalae</taxon>
        <taxon>asterids</taxon>
        <taxon>lamiids</taxon>
        <taxon>Solanales</taxon>
        <taxon>Solanaceae</taxon>
        <taxon>Nicotianoideae</taxon>
        <taxon>Nicotianeae</taxon>
        <taxon>Nicotiana</taxon>
    </lineage>
</organism>
<name>A0A1U7WI95_NICSY</name>
<evidence type="ECO:0000313" key="2">
    <source>
        <dbReference type="Proteomes" id="UP000189701"/>
    </source>
</evidence>
<sequence length="148" mass="16770">METSTPSLGELLDEIRKHKAASGGVDSKTELEKYLAEDPENERPDFDILAWWKVNSHRFLILAKMARDVLDIPISSVASESAFSTVRRILDKFRSSLTPKLVETLVCLQDWLQSELLPVNVEEDLDFLETLEEDFTNLGKEASIDDVC</sequence>
<dbReference type="GO" id="GO:0046983">
    <property type="term" value="F:protein dimerization activity"/>
    <property type="evidence" value="ECO:0007669"/>
    <property type="project" value="InterPro"/>
</dbReference>
<dbReference type="eggNOG" id="KOG1121">
    <property type="taxonomic scope" value="Eukaryota"/>
</dbReference>
<reference evidence="3" key="2">
    <citation type="submission" date="2025-08" db="UniProtKB">
        <authorList>
            <consortium name="RefSeq"/>
        </authorList>
    </citation>
    <scope>IDENTIFICATION</scope>
    <source>
        <tissue evidence="3">Leaf</tissue>
    </source>
</reference>
<evidence type="ECO:0000259" key="1">
    <source>
        <dbReference type="Pfam" id="PF05699"/>
    </source>
</evidence>
<protein>
    <submittedName>
        <fullName evidence="3">Zinc finger BED domain-containing protein RICESLEEPER 2-like</fullName>
    </submittedName>
</protein>
<dbReference type="PANTHER" id="PTHR23272:SF184">
    <property type="entry name" value="OS03G0311250 PROTEIN"/>
    <property type="match status" value="1"/>
</dbReference>
<feature type="domain" description="HAT C-terminal dimerisation" evidence="1">
    <location>
        <begin position="30"/>
        <end position="112"/>
    </location>
</feature>
<dbReference type="SUPFAM" id="SSF53098">
    <property type="entry name" value="Ribonuclease H-like"/>
    <property type="match status" value="1"/>
</dbReference>
<dbReference type="PANTHER" id="PTHR23272">
    <property type="entry name" value="BED FINGER-RELATED"/>
    <property type="match status" value="1"/>
</dbReference>
<proteinExistence type="predicted"/>
<dbReference type="InterPro" id="IPR008906">
    <property type="entry name" value="HATC_C_dom"/>
</dbReference>
<gene>
    <name evidence="3" type="primary">LOC104224429</name>
</gene>
<accession>A0A1U7WI95</accession>
<dbReference type="RefSeq" id="XP_009774379.1">
    <property type="nucleotide sequence ID" value="XM_009776077.1"/>
</dbReference>
<dbReference type="Pfam" id="PF05699">
    <property type="entry name" value="Dimer_Tnp_hAT"/>
    <property type="match status" value="1"/>
</dbReference>
<dbReference type="AlphaFoldDB" id="A0A1U7WI95"/>